<dbReference type="GO" id="GO:0045944">
    <property type="term" value="P:positive regulation of transcription by RNA polymerase II"/>
    <property type="evidence" value="ECO:0007669"/>
    <property type="project" value="TreeGrafter"/>
</dbReference>
<proteinExistence type="predicted"/>
<organism evidence="1 2">
    <name type="scientific">Triparma columacea</name>
    <dbReference type="NCBI Taxonomy" id="722753"/>
    <lineage>
        <taxon>Eukaryota</taxon>
        <taxon>Sar</taxon>
        <taxon>Stramenopiles</taxon>
        <taxon>Ochrophyta</taxon>
        <taxon>Bolidophyceae</taxon>
        <taxon>Parmales</taxon>
        <taxon>Triparmaceae</taxon>
        <taxon>Triparma</taxon>
    </lineage>
</organism>
<dbReference type="EMBL" id="BRYA01000724">
    <property type="protein sequence ID" value="GMI30826.1"/>
    <property type="molecule type" value="Genomic_DNA"/>
</dbReference>
<dbReference type="OrthoDB" id="1870062at2759"/>
<dbReference type="SUPFAM" id="SSF57903">
    <property type="entry name" value="FYVE/PHD zinc finger"/>
    <property type="match status" value="2"/>
</dbReference>
<dbReference type="Proteomes" id="UP001165065">
    <property type="component" value="Unassembled WGS sequence"/>
</dbReference>
<sequence length="357" mass="39793">MCEVDGERAPDLLLTLTFDLQIIPISIDTQSLNVRILPPFIIPKSGSKTKPPLDTREITSLSWELDVESLLNGGITIDFISPLPAKARLSFIDYTVFYASSRPTPCPGTMLSCEYLTLLLRAAQTSNLEPCVDELMPTVICNHQLFGQSIWTTLSPNGSTLHENTTDLEEVIKDLCLVEDFYTNPFLVIPSPGTEEIPQEWKDVQRDFASTRPTKFRVSFALPFELLNQCYKPPYTGREALASKKRKNSDDSWDDVCHICFGDGELMCCIGCPRVAHGACVSSSSTTNDGEVANWDYMCADCQGELKKNERKKGDKNENKCHICAEGGTLLCCDSCERAECTFCVRRDLEDIGKGER</sequence>
<protein>
    <submittedName>
        <fullName evidence="1">Uncharacterized protein</fullName>
    </submittedName>
</protein>
<dbReference type="AlphaFoldDB" id="A0A9W7G3N3"/>
<name>A0A9W7G3N3_9STRA</name>
<evidence type="ECO:0000313" key="1">
    <source>
        <dbReference type="EMBL" id="GMI30826.1"/>
    </source>
</evidence>
<dbReference type="InterPro" id="IPR013083">
    <property type="entry name" value="Znf_RING/FYVE/PHD"/>
</dbReference>
<dbReference type="PANTHER" id="PTHR47025:SF2">
    <property type="entry name" value="AUTOIMMUNE REGULATOR"/>
    <property type="match status" value="1"/>
</dbReference>
<dbReference type="InterPro" id="IPR011011">
    <property type="entry name" value="Znf_FYVE_PHD"/>
</dbReference>
<dbReference type="GO" id="GO:0000977">
    <property type="term" value="F:RNA polymerase II transcription regulatory region sequence-specific DNA binding"/>
    <property type="evidence" value="ECO:0007669"/>
    <property type="project" value="TreeGrafter"/>
</dbReference>
<evidence type="ECO:0000313" key="2">
    <source>
        <dbReference type="Proteomes" id="UP001165065"/>
    </source>
</evidence>
<dbReference type="PANTHER" id="PTHR47025">
    <property type="entry name" value="AUTOIMMUNE REGULATOR"/>
    <property type="match status" value="1"/>
</dbReference>
<reference evidence="2" key="1">
    <citation type="journal article" date="2023" name="Commun. Biol.">
        <title>Genome analysis of Parmales, the sister group of diatoms, reveals the evolutionary specialization of diatoms from phago-mixotrophs to photoautotrophs.</title>
        <authorList>
            <person name="Ban H."/>
            <person name="Sato S."/>
            <person name="Yoshikawa S."/>
            <person name="Yamada K."/>
            <person name="Nakamura Y."/>
            <person name="Ichinomiya M."/>
            <person name="Sato N."/>
            <person name="Blanc-Mathieu R."/>
            <person name="Endo H."/>
            <person name="Kuwata A."/>
            <person name="Ogata H."/>
        </authorList>
    </citation>
    <scope>NUCLEOTIDE SEQUENCE [LARGE SCALE GENOMIC DNA]</scope>
</reference>
<accession>A0A9W7G3N3</accession>
<gene>
    <name evidence="1" type="ORF">TrCOL_g12533</name>
</gene>
<dbReference type="Gene3D" id="3.30.40.10">
    <property type="entry name" value="Zinc/RING finger domain, C3HC4 (zinc finger)"/>
    <property type="match status" value="2"/>
</dbReference>
<keyword evidence="2" id="KW-1185">Reference proteome</keyword>
<dbReference type="GO" id="GO:0005634">
    <property type="term" value="C:nucleus"/>
    <property type="evidence" value="ECO:0007669"/>
    <property type="project" value="TreeGrafter"/>
</dbReference>
<comment type="caution">
    <text evidence="1">The sequence shown here is derived from an EMBL/GenBank/DDBJ whole genome shotgun (WGS) entry which is preliminary data.</text>
</comment>
<dbReference type="GO" id="GO:0042393">
    <property type="term" value="F:histone binding"/>
    <property type="evidence" value="ECO:0007669"/>
    <property type="project" value="TreeGrafter"/>
</dbReference>
<dbReference type="GO" id="GO:0003682">
    <property type="term" value="F:chromatin binding"/>
    <property type="evidence" value="ECO:0007669"/>
    <property type="project" value="TreeGrafter"/>
</dbReference>